<dbReference type="EC" id="3.1.1.-" evidence="8"/>
<keyword evidence="4 8" id="KW-0732">Signal</keyword>
<sequence>MKYSNWFLSISLGLAAGVASQSTCSLATFQSFLDTNQTTAVVQRAELVADNGTFKVTGDTPYPTSPTGLRALCAIQVNVTSEANTHYSFGLFLPVDWNGRFLSVGNGGYAGGINWIDMGAGVGYGFAVMSTDTGHSGSYSDTAWAYGNPESITDWGWRAMHGSTVISKMLIESWYGLSSKYNYYSGCSVGGRQGLRALQLFPGDYDGVSAGAPAWWTTHLQLDAVKTLTYNQPVGAEHTIPSSMFTVIAAEVLKQCDPQDGLTDTIISDPIGCNFDPTPLLCNSTATTGCLNGEQVKTMYKIYNDWVETNQTFVFPHYLLGTESQWSMNIGEGSESSLENQSGFAQNLLQLGANWTWHDLDYETVLLAEQINPGNATADDFDISPFYARGGKLIHHHGLADATLATGSSIYFYQQVKAAILSQSIQLDDFYRMFLVPGLEHCMASPSNVNAPWYIAGANQAAQLGTSASGVPGFRDAQHDVILALMNWVENGTAPDAIVATKWDNDDVTKEVSRQRPICPYPQQAKFNGSGDPNLAESWQCARLY</sequence>
<reference evidence="10" key="1">
    <citation type="journal article" date="2015" name="BMC Genomics">
        <title>Genomic and transcriptomic analysis of the endophytic fungus Pestalotiopsis fici reveals its lifestyle and high potential for synthesis of natural products.</title>
        <authorList>
            <person name="Wang X."/>
            <person name="Zhang X."/>
            <person name="Liu L."/>
            <person name="Xiang M."/>
            <person name="Wang W."/>
            <person name="Sun X."/>
            <person name="Che Y."/>
            <person name="Guo L."/>
            <person name="Liu G."/>
            <person name="Guo L."/>
            <person name="Wang C."/>
            <person name="Yin W.B."/>
            <person name="Stadler M."/>
            <person name="Zhang X."/>
            <person name="Liu X."/>
        </authorList>
    </citation>
    <scope>NUCLEOTIDE SEQUENCE [LARGE SCALE GENOMIC DNA]</scope>
    <source>
        <strain evidence="10">W106-1 / CGMCC3.15140</strain>
    </source>
</reference>
<evidence type="ECO:0000256" key="7">
    <source>
        <dbReference type="ARBA" id="ARBA00023157"/>
    </source>
</evidence>
<dbReference type="AlphaFoldDB" id="W3WZI4"/>
<dbReference type="GO" id="GO:0030600">
    <property type="term" value="F:feruloyl esterase activity"/>
    <property type="evidence" value="ECO:0007669"/>
    <property type="project" value="UniProtKB-ARBA"/>
</dbReference>
<keyword evidence="7" id="KW-1015">Disulfide bond</keyword>
<dbReference type="OMA" id="GNSVHYY"/>
<keyword evidence="5 8" id="KW-0378">Hydrolase</keyword>
<accession>W3WZI4</accession>
<organism evidence="9 10">
    <name type="scientific">Pestalotiopsis fici (strain W106-1 / CGMCC3.15140)</name>
    <dbReference type="NCBI Taxonomy" id="1229662"/>
    <lineage>
        <taxon>Eukaryota</taxon>
        <taxon>Fungi</taxon>
        <taxon>Dikarya</taxon>
        <taxon>Ascomycota</taxon>
        <taxon>Pezizomycotina</taxon>
        <taxon>Sordariomycetes</taxon>
        <taxon>Xylariomycetidae</taxon>
        <taxon>Amphisphaeriales</taxon>
        <taxon>Sporocadaceae</taxon>
        <taxon>Pestalotiopsis</taxon>
    </lineage>
</organism>
<name>W3WZI4_PESFW</name>
<keyword evidence="10" id="KW-1185">Reference proteome</keyword>
<evidence type="ECO:0000256" key="2">
    <source>
        <dbReference type="ARBA" id="ARBA00022487"/>
    </source>
</evidence>
<feature type="signal peptide" evidence="8">
    <location>
        <begin position="1"/>
        <end position="20"/>
    </location>
</feature>
<dbReference type="Proteomes" id="UP000030651">
    <property type="component" value="Unassembled WGS sequence"/>
</dbReference>
<dbReference type="PANTHER" id="PTHR33938:SF2">
    <property type="entry name" value="CARBOXYLIC ESTER HYDROLASE"/>
    <property type="match status" value="1"/>
</dbReference>
<dbReference type="RefSeq" id="XP_007837386.1">
    <property type="nucleotide sequence ID" value="XM_007839195.1"/>
</dbReference>
<dbReference type="GO" id="GO:0046872">
    <property type="term" value="F:metal ion binding"/>
    <property type="evidence" value="ECO:0007669"/>
    <property type="project" value="UniProtKB-KW"/>
</dbReference>
<keyword evidence="3" id="KW-0479">Metal-binding</keyword>
<evidence type="ECO:0000256" key="1">
    <source>
        <dbReference type="ARBA" id="ARBA00006249"/>
    </source>
</evidence>
<dbReference type="InterPro" id="IPR011118">
    <property type="entry name" value="Tannase/feruloyl_esterase"/>
</dbReference>
<evidence type="ECO:0000256" key="6">
    <source>
        <dbReference type="ARBA" id="ARBA00022837"/>
    </source>
</evidence>
<keyword evidence="2" id="KW-0719">Serine esterase</keyword>
<dbReference type="eggNOG" id="ENOG502QPXZ">
    <property type="taxonomic scope" value="Eukaryota"/>
</dbReference>
<dbReference type="SUPFAM" id="SSF53474">
    <property type="entry name" value="alpha/beta-Hydrolases"/>
    <property type="match status" value="1"/>
</dbReference>
<evidence type="ECO:0000313" key="10">
    <source>
        <dbReference type="Proteomes" id="UP000030651"/>
    </source>
</evidence>
<dbReference type="Pfam" id="PF07519">
    <property type="entry name" value="Tannase"/>
    <property type="match status" value="1"/>
</dbReference>
<dbReference type="GeneID" id="19275627"/>
<feature type="chain" id="PRO_5005150172" description="Carboxylic ester hydrolase" evidence="8">
    <location>
        <begin position="21"/>
        <end position="545"/>
    </location>
</feature>
<evidence type="ECO:0000256" key="5">
    <source>
        <dbReference type="ARBA" id="ARBA00022801"/>
    </source>
</evidence>
<dbReference type="HOGENOM" id="CLU_014819_1_1_1"/>
<keyword evidence="6" id="KW-0106">Calcium</keyword>
<dbReference type="PANTHER" id="PTHR33938">
    <property type="entry name" value="FERULOYL ESTERASE B-RELATED"/>
    <property type="match status" value="1"/>
</dbReference>
<dbReference type="InterPro" id="IPR029058">
    <property type="entry name" value="AB_hydrolase_fold"/>
</dbReference>
<gene>
    <name evidence="9" type="ORF">PFICI_10614</name>
</gene>
<dbReference type="InParanoid" id="W3WZI4"/>
<dbReference type="KEGG" id="pfy:PFICI_10614"/>
<comment type="similarity">
    <text evidence="1 8">Belongs to the tannase family.</text>
</comment>
<protein>
    <recommendedName>
        <fullName evidence="8">Carboxylic ester hydrolase</fullName>
        <ecNumber evidence="8">3.1.1.-</ecNumber>
    </recommendedName>
</protein>
<evidence type="ECO:0000256" key="4">
    <source>
        <dbReference type="ARBA" id="ARBA00022729"/>
    </source>
</evidence>
<evidence type="ECO:0000256" key="3">
    <source>
        <dbReference type="ARBA" id="ARBA00022723"/>
    </source>
</evidence>
<evidence type="ECO:0000256" key="8">
    <source>
        <dbReference type="RuleBase" id="RU361238"/>
    </source>
</evidence>
<proteinExistence type="inferred from homology"/>
<evidence type="ECO:0000313" key="9">
    <source>
        <dbReference type="EMBL" id="ETS78552.1"/>
    </source>
</evidence>
<dbReference type="OrthoDB" id="3039123at2759"/>
<dbReference type="EMBL" id="KI912115">
    <property type="protein sequence ID" value="ETS78552.1"/>
    <property type="molecule type" value="Genomic_DNA"/>
</dbReference>